<proteinExistence type="predicted"/>
<evidence type="ECO:0000313" key="3">
    <source>
        <dbReference type="EMBL" id="TPH12886.1"/>
    </source>
</evidence>
<dbReference type="AlphaFoldDB" id="A0A502KN48"/>
<dbReference type="Pfam" id="PF01471">
    <property type="entry name" value="PG_binding_1"/>
    <property type="match status" value="1"/>
</dbReference>
<dbReference type="Proteomes" id="UP000315303">
    <property type="component" value="Unassembled WGS sequence"/>
</dbReference>
<comment type="caution">
    <text evidence="3">The sequence shown here is derived from an EMBL/GenBank/DDBJ whole genome shotgun (WGS) entry which is preliminary data.</text>
</comment>
<dbReference type="OrthoDB" id="9794842at2"/>
<reference evidence="3 4" key="1">
    <citation type="submission" date="2019-01" db="EMBL/GenBank/DDBJ databases">
        <title>Litorilituus lipolytica sp. nov., isolated from intertidal sand of the Yellow Sea in China.</title>
        <authorList>
            <person name="Liu A."/>
        </authorList>
    </citation>
    <scope>NUCLEOTIDE SEQUENCE [LARGE SCALE GENOMIC DNA]</scope>
    <source>
        <strain evidence="3 4">RZ04</strain>
    </source>
</reference>
<dbReference type="CDD" id="cd06583">
    <property type="entry name" value="PGRP"/>
    <property type="match status" value="1"/>
</dbReference>
<dbReference type="SUPFAM" id="SSF55846">
    <property type="entry name" value="N-acetylmuramoyl-L-alanine amidase-like"/>
    <property type="match status" value="1"/>
</dbReference>
<dbReference type="SUPFAM" id="SSF47090">
    <property type="entry name" value="PGBD-like"/>
    <property type="match status" value="1"/>
</dbReference>
<dbReference type="InterPro" id="IPR001466">
    <property type="entry name" value="Beta-lactam-related"/>
</dbReference>
<dbReference type="InterPro" id="IPR002477">
    <property type="entry name" value="Peptidoglycan-bd-like"/>
</dbReference>
<organism evidence="3 4">
    <name type="scientific">Litorilituus lipolyticus</name>
    <dbReference type="NCBI Taxonomy" id="2491017"/>
    <lineage>
        <taxon>Bacteria</taxon>
        <taxon>Pseudomonadati</taxon>
        <taxon>Pseudomonadota</taxon>
        <taxon>Gammaproteobacteria</taxon>
        <taxon>Alteromonadales</taxon>
        <taxon>Colwelliaceae</taxon>
        <taxon>Litorilituus</taxon>
    </lineage>
</organism>
<keyword evidence="1" id="KW-0378">Hydrolase</keyword>
<dbReference type="NCBIfam" id="NF002968">
    <property type="entry name" value="PRK03642.1"/>
    <property type="match status" value="1"/>
</dbReference>
<protein>
    <submittedName>
        <fullName evidence="3">Penicillin binding protein PBP4B</fullName>
    </submittedName>
</protein>
<dbReference type="Gene3D" id="1.10.101.10">
    <property type="entry name" value="PGBD-like superfamily/PGBD"/>
    <property type="match status" value="1"/>
</dbReference>
<dbReference type="Gene3D" id="3.40.710.10">
    <property type="entry name" value="DD-peptidase/beta-lactamase superfamily"/>
    <property type="match status" value="1"/>
</dbReference>
<dbReference type="PANTHER" id="PTHR43283">
    <property type="entry name" value="BETA-LACTAMASE-RELATED"/>
    <property type="match status" value="1"/>
</dbReference>
<dbReference type="PANTHER" id="PTHR43283:SF11">
    <property type="entry name" value="BETA-LACTAMASE-RELATED DOMAIN-CONTAINING PROTEIN"/>
    <property type="match status" value="1"/>
</dbReference>
<dbReference type="SMART" id="SM00644">
    <property type="entry name" value="Ami_2"/>
    <property type="match status" value="1"/>
</dbReference>
<name>A0A502KN48_9GAMM</name>
<dbReference type="Gene3D" id="3.40.80.10">
    <property type="entry name" value="Peptidoglycan recognition protein-like"/>
    <property type="match status" value="1"/>
</dbReference>
<evidence type="ECO:0000256" key="1">
    <source>
        <dbReference type="ARBA" id="ARBA00022801"/>
    </source>
</evidence>
<dbReference type="Pfam" id="PF01510">
    <property type="entry name" value="Amidase_2"/>
    <property type="match status" value="1"/>
</dbReference>
<dbReference type="InterPro" id="IPR002502">
    <property type="entry name" value="Amidase_domain"/>
</dbReference>
<dbReference type="InterPro" id="IPR036366">
    <property type="entry name" value="PGBDSf"/>
</dbReference>
<dbReference type="EMBL" id="SAWY01000038">
    <property type="protein sequence ID" value="TPH12886.1"/>
    <property type="molecule type" value="Genomic_DNA"/>
</dbReference>
<feature type="domain" description="N-acetylmuramoyl-L-alanine amidase" evidence="2">
    <location>
        <begin position="32"/>
        <end position="192"/>
    </location>
</feature>
<evidence type="ECO:0000259" key="2">
    <source>
        <dbReference type="SMART" id="SM00644"/>
    </source>
</evidence>
<accession>A0A502KN48</accession>
<dbReference type="SUPFAM" id="SSF56601">
    <property type="entry name" value="beta-lactamase/transpeptidase-like"/>
    <property type="match status" value="1"/>
</dbReference>
<dbReference type="InterPro" id="IPR036365">
    <property type="entry name" value="PGBD-like_sf"/>
</dbReference>
<dbReference type="InterPro" id="IPR050789">
    <property type="entry name" value="Diverse_Enzym_Activities"/>
</dbReference>
<keyword evidence="4" id="KW-1185">Reference proteome</keyword>
<dbReference type="InterPro" id="IPR012338">
    <property type="entry name" value="Beta-lactam/transpept-like"/>
</dbReference>
<dbReference type="GO" id="GO:0008745">
    <property type="term" value="F:N-acetylmuramoyl-L-alanine amidase activity"/>
    <property type="evidence" value="ECO:0007669"/>
    <property type="project" value="InterPro"/>
</dbReference>
<dbReference type="GO" id="GO:0009253">
    <property type="term" value="P:peptidoglycan catabolic process"/>
    <property type="evidence" value="ECO:0007669"/>
    <property type="project" value="InterPro"/>
</dbReference>
<dbReference type="Pfam" id="PF00144">
    <property type="entry name" value="Beta-lactamase"/>
    <property type="match status" value="1"/>
</dbReference>
<gene>
    <name evidence="3" type="ORF">EPA86_15860</name>
</gene>
<sequence length="829" mass="93591">MYRKGKFFFTRKSLWTILMSVFFLTNCTSQPQPSLKSKNYSERIKFVVLHYTAGNYQDSLNALTSQGEASAHYFIPQLHDATYHQEDLKVIQLVSEDKRAWHSGESAWQNRENLNDQSIGIELVNEAHCKPVESPLTTVKQQPVCFFPDFQAQQIELLINLLKKILAENPDISPTAIVGHSDISPMRKRDPGPRFPWFQLYQSGIGAWYDEEVMMKYYQTFNVRLPSLALIQKALNTYGYAIESTGYKNAQTQAVVLAFQQHFMPWHLTKAADARTAATIFALIEKYFPQRLNALTMHYHNELQIKPATDFAIKRGQVVKTFPEQNPSSRALVNNRASFKAYQGAGEIIIDNISATSADMFVNGEKLSIAEPLIPHKRYRYSLKRRTHTGDNTLMVENIKPEGAKLTITIPYPDLTKQKFSTNKFDRSNSAHNFTAVDTLINNDVENGFPGAVLLVQHKGEIIKHTAYGYARKYNDEGALLTFPIVMEKNTVFDIASNTKMFATNIALMKLISEGRLSIDLPLSFYIPEYQGEGREFITVKDILTHRSGYTPQVKFYDKNNKLGKMFYSQNKQQTQQLLIDKVPLSNRSKTTSVYSDVNYILLGLLIEKISGVSLDQYVEQFIYQPLGLDSILYNPLQKGWHKNQFAATEIAGNTRGGRVHFDNVRHQVLQGEVHDETAFYSLGGVAGHAGLFSNAESLAVLAQALLNRGGYNETQLFTAKVLDQFVKPDDGNGSFGLGWRRANNGDRAWHFGPYASAQAYGHTGWTGTVTVIDPKHDLAIILLTNARHSDIVGDDKQFHFLGKTFETAKYGSVVSLIYEAILTNKTVN</sequence>
<evidence type="ECO:0000313" key="4">
    <source>
        <dbReference type="Proteomes" id="UP000315303"/>
    </source>
</evidence>
<dbReference type="InterPro" id="IPR036505">
    <property type="entry name" value="Amidase/PGRP_sf"/>
</dbReference>
<dbReference type="FunFam" id="3.40.80.10:FF:000003">
    <property type="entry name" value="N-acetylmuramoyl-L-alanine amidase"/>
    <property type="match status" value="1"/>
</dbReference>